<dbReference type="Proteomes" id="UP000694546">
    <property type="component" value="Chromosome 4"/>
</dbReference>
<dbReference type="OrthoDB" id="10261556at2759"/>
<keyword evidence="23" id="KW-1185">Reference proteome</keyword>
<feature type="domain" description="Helicase C-terminal" evidence="21">
    <location>
        <begin position="314"/>
        <end position="465"/>
    </location>
</feature>
<feature type="compositionally biased region" description="Basic and acidic residues" evidence="19">
    <location>
        <begin position="647"/>
        <end position="659"/>
    </location>
</feature>
<dbReference type="CDD" id="cd18794">
    <property type="entry name" value="SF2_C_RecQ"/>
    <property type="match status" value="1"/>
</dbReference>
<dbReference type="GO" id="GO:0005524">
    <property type="term" value="F:ATP binding"/>
    <property type="evidence" value="ECO:0007669"/>
    <property type="project" value="UniProtKB-KW"/>
</dbReference>
<keyword evidence="8 17" id="KW-0378">Hydrolase</keyword>
<evidence type="ECO:0000256" key="5">
    <source>
        <dbReference type="ARBA" id="ARBA00005446"/>
    </source>
</evidence>
<dbReference type="GO" id="GO:0043138">
    <property type="term" value="F:3'-5' DNA helicase activity"/>
    <property type="evidence" value="ECO:0007669"/>
    <property type="project" value="UniProtKB-EC"/>
</dbReference>
<evidence type="ECO:0000259" key="21">
    <source>
        <dbReference type="PROSITE" id="PS51194"/>
    </source>
</evidence>
<keyword evidence="10" id="KW-0862">Zinc</keyword>
<dbReference type="Pfam" id="PF16124">
    <property type="entry name" value="RecQ_Zn_bind"/>
    <property type="match status" value="1"/>
</dbReference>
<comment type="cofactor">
    <cofactor evidence="3">
        <name>Zn(2+)</name>
        <dbReference type="ChEBI" id="CHEBI:29105"/>
    </cofactor>
</comment>
<dbReference type="InterPro" id="IPR036388">
    <property type="entry name" value="WH-like_DNA-bd_sf"/>
</dbReference>
<dbReference type="Gene3D" id="1.10.10.10">
    <property type="entry name" value="Winged helix-like DNA-binding domain superfamily/Winged helix DNA-binding domain"/>
    <property type="match status" value="1"/>
</dbReference>
<dbReference type="RefSeq" id="XP_030209135.1">
    <property type="nucleotide sequence ID" value="XM_030353275.1"/>
</dbReference>
<feature type="region of interest" description="Disordered" evidence="19">
    <location>
        <begin position="604"/>
        <end position="767"/>
    </location>
</feature>
<comment type="cofactor">
    <cofactor evidence="1">
        <name>Mn(2+)</name>
        <dbReference type="ChEBI" id="CHEBI:29035"/>
    </cofactor>
</comment>
<reference evidence="22" key="2">
    <citation type="submission" date="2025-09" db="UniProtKB">
        <authorList>
            <consortium name="Ensembl"/>
        </authorList>
    </citation>
    <scope>IDENTIFICATION</scope>
</reference>
<evidence type="ECO:0000313" key="22">
    <source>
        <dbReference type="Ensembl" id="ENSGMOP00000051303.1"/>
    </source>
</evidence>
<dbReference type="SMART" id="SM00490">
    <property type="entry name" value="HELICc"/>
    <property type="match status" value="1"/>
</dbReference>
<evidence type="ECO:0000256" key="10">
    <source>
        <dbReference type="ARBA" id="ARBA00022833"/>
    </source>
</evidence>
<evidence type="ECO:0000313" key="23">
    <source>
        <dbReference type="Proteomes" id="UP000694546"/>
    </source>
</evidence>
<evidence type="ECO:0000256" key="8">
    <source>
        <dbReference type="ARBA" id="ARBA00022801"/>
    </source>
</evidence>
<keyword evidence="6" id="KW-0479">Metal-binding</keyword>
<dbReference type="GeneTree" id="ENSGT00940000157013"/>
<dbReference type="InterPro" id="IPR004589">
    <property type="entry name" value="DNA_helicase_ATP-dep_RecQ"/>
</dbReference>
<dbReference type="FunFam" id="3.40.50.300:FF:000596">
    <property type="entry name" value="ATP-dependent DNA helicase"/>
    <property type="match status" value="1"/>
</dbReference>
<feature type="coiled-coil region" evidence="18">
    <location>
        <begin position="11"/>
        <end position="45"/>
    </location>
</feature>
<dbReference type="GO" id="GO:0005634">
    <property type="term" value="C:nucleus"/>
    <property type="evidence" value="ECO:0007669"/>
    <property type="project" value="UniProtKB-SubCell"/>
</dbReference>
<keyword evidence="9 17" id="KW-0347">Helicase</keyword>
<dbReference type="SUPFAM" id="SSF52540">
    <property type="entry name" value="P-loop containing nucleoside triphosphate hydrolases"/>
    <property type="match status" value="1"/>
</dbReference>
<evidence type="ECO:0000256" key="15">
    <source>
        <dbReference type="ARBA" id="ARBA00034617"/>
    </source>
</evidence>
<dbReference type="GO" id="GO:0046872">
    <property type="term" value="F:metal ion binding"/>
    <property type="evidence" value="ECO:0007669"/>
    <property type="project" value="UniProtKB-KW"/>
</dbReference>
<dbReference type="GO" id="GO:0005694">
    <property type="term" value="C:chromosome"/>
    <property type="evidence" value="ECO:0007669"/>
    <property type="project" value="TreeGrafter"/>
</dbReference>
<dbReference type="EC" id="5.6.2.4" evidence="17"/>
<dbReference type="PROSITE" id="PS51194">
    <property type="entry name" value="HELICASE_CTER"/>
    <property type="match status" value="1"/>
</dbReference>
<feature type="compositionally biased region" description="Low complexity" evidence="19">
    <location>
        <begin position="758"/>
        <end position="767"/>
    </location>
</feature>
<dbReference type="OMA" id="CYEIPAY"/>
<dbReference type="InterPro" id="IPR032284">
    <property type="entry name" value="RecQ_Zn-bd"/>
</dbReference>
<feature type="domain" description="Helicase ATP-binding" evidence="20">
    <location>
        <begin position="114"/>
        <end position="289"/>
    </location>
</feature>
<dbReference type="CDD" id="cd18015">
    <property type="entry name" value="DEXHc_RecQ1"/>
    <property type="match status" value="1"/>
</dbReference>
<accession>A0A8C5BVS8</accession>
<feature type="compositionally biased region" description="Low complexity" evidence="19">
    <location>
        <begin position="606"/>
        <end position="617"/>
    </location>
</feature>
<evidence type="ECO:0000256" key="3">
    <source>
        <dbReference type="ARBA" id="ARBA00001947"/>
    </source>
</evidence>
<evidence type="ECO:0000256" key="2">
    <source>
        <dbReference type="ARBA" id="ARBA00001946"/>
    </source>
</evidence>
<evidence type="ECO:0000256" key="14">
    <source>
        <dbReference type="ARBA" id="ARBA00023242"/>
    </source>
</evidence>
<reference evidence="22" key="1">
    <citation type="submission" date="2025-08" db="UniProtKB">
        <authorList>
            <consortium name="Ensembl"/>
        </authorList>
    </citation>
    <scope>IDENTIFICATION</scope>
</reference>
<dbReference type="Gene3D" id="3.40.50.300">
    <property type="entry name" value="P-loop containing nucleotide triphosphate hydrolases"/>
    <property type="match status" value="2"/>
</dbReference>
<dbReference type="GO" id="GO:0009378">
    <property type="term" value="F:four-way junction helicase activity"/>
    <property type="evidence" value="ECO:0007669"/>
    <property type="project" value="TreeGrafter"/>
</dbReference>
<evidence type="ECO:0000256" key="9">
    <source>
        <dbReference type="ARBA" id="ARBA00022806"/>
    </source>
</evidence>
<comment type="similarity">
    <text evidence="5 17">Belongs to the helicase family. RecQ subfamily.</text>
</comment>
<feature type="compositionally biased region" description="Basic residues" evidence="19">
    <location>
        <begin position="720"/>
        <end position="734"/>
    </location>
</feature>
<comment type="catalytic activity">
    <reaction evidence="16">
        <text>ATP + H2O = ADP + phosphate + H(+)</text>
        <dbReference type="Rhea" id="RHEA:13065"/>
        <dbReference type="ChEBI" id="CHEBI:15377"/>
        <dbReference type="ChEBI" id="CHEBI:15378"/>
        <dbReference type="ChEBI" id="CHEBI:30616"/>
        <dbReference type="ChEBI" id="CHEBI:43474"/>
        <dbReference type="ChEBI" id="CHEBI:456216"/>
    </reaction>
    <physiologicalReaction direction="left-to-right" evidence="16">
        <dbReference type="Rhea" id="RHEA:13066"/>
    </physiologicalReaction>
</comment>
<dbReference type="NCBIfam" id="TIGR00614">
    <property type="entry name" value="recQ_fam"/>
    <property type="match status" value="1"/>
</dbReference>
<keyword evidence="13" id="KW-0413">Isomerase</keyword>
<dbReference type="GO" id="GO:0005737">
    <property type="term" value="C:cytoplasm"/>
    <property type="evidence" value="ECO:0007669"/>
    <property type="project" value="TreeGrafter"/>
</dbReference>
<dbReference type="InterPro" id="IPR014001">
    <property type="entry name" value="Helicase_ATP-bd"/>
</dbReference>
<evidence type="ECO:0000256" key="6">
    <source>
        <dbReference type="ARBA" id="ARBA00022723"/>
    </source>
</evidence>
<dbReference type="GeneID" id="115541540"/>
<comment type="subcellular location">
    <subcellularLocation>
        <location evidence="4 17">Nucleus</location>
    </subcellularLocation>
</comment>
<dbReference type="RefSeq" id="XP_030209134.1">
    <property type="nucleotide sequence ID" value="XM_030353274.1"/>
</dbReference>
<dbReference type="SMART" id="SM00487">
    <property type="entry name" value="DEXDc"/>
    <property type="match status" value="1"/>
</dbReference>
<evidence type="ECO:0000256" key="19">
    <source>
        <dbReference type="SAM" id="MobiDB-lite"/>
    </source>
</evidence>
<keyword evidence="12" id="KW-0238">DNA-binding</keyword>
<dbReference type="InterPro" id="IPR001650">
    <property type="entry name" value="Helicase_C-like"/>
</dbReference>
<evidence type="ECO:0000256" key="4">
    <source>
        <dbReference type="ARBA" id="ARBA00004123"/>
    </source>
</evidence>
<keyword evidence="14 17" id="KW-0539">Nucleus</keyword>
<comment type="catalytic activity">
    <reaction evidence="15 17">
        <text>Couples ATP hydrolysis with the unwinding of duplex DNA by translocating in the 3'-5' direction.</text>
        <dbReference type="EC" id="5.6.2.4"/>
    </reaction>
</comment>
<comment type="cofactor">
    <cofactor evidence="2">
        <name>Mg(2+)</name>
        <dbReference type="ChEBI" id="CHEBI:18420"/>
    </cofactor>
</comment>
<evidence type="ECO:0000256" key="13">
    <source>
        <dbReference type="ARBA" id="ARBA00023235"/>
    </source>
</evidence>
<dbReference type="Ensembl" id="ENSGMOT00000056867.1">
    <property type="protein sequence ID" value="ENSGMOP00000051303.1"/>
    <property type="gene ID" value="ENSGMOG00000010504.2"/>
</dbReference>
<feature type="region of interest" description="Disordered" evidence="19">
    <location>
        <begin position="46"/>
        <end position="73"/>
    </location>
</feature>
<evidence type="ECO:0000256" key="12">
    <source>
        <dbReference type="ARBA" id="ARBA00023125"/>
    </source>
</evidence>
<evidence type="ECO:0000256" key="17">
    <source>
        <dbReference type="RuleBase" id="RU364117"/>
    </source>
</evidence>
<sequence>MDDTTDLQVELDEVDAELELVDLQIAELEEKQTELNARKSRLLKRVGAAGGGPKGSSSSSSSSSKAPVAAPPALSKTELERYDKAAFSWSKDLEKHLKTSFKLPSFRPLQLRAMNLSMEGRDLFLVMPTGRGKSLCYQLPALVSPGFTLVITPLVSLMEDQLMFLNGVDVPAVCLNASSSREHAKMVMAGMTDPAAPFKLLYVTPEKVAKSKLLMSRLEKAYSAQRLSRIAVDEVHCCSQWGHDFRPDYKLLGILKRQFPTVPLLGLTATATLSVLKDCQKILCVPEPITITSSFNRTNLFYEVRVKGANNDSSMSDIATLIKTKYKDQSGIVYVFSQKDTEAVAAELQKQGVEAYPYHANLHADDKTKVHRKWSRNKIQVVVATVAFGMGIDKPDVRFVIHHTLSKSIENYYQESGRAGRDDKPADCILYFGFADLFRISSMVVMENVGQQKLMQMVDYCQNPDRCRRSLMAVHFDEVWDDKGCNKMCDTCKNGEDHVSLDLALHGRQVLQILEVAASQEEKVTPLKVVETWLGKGPAKRRKMIQTTELSKAQAEAVIVQLLVLDYLGVDFSFTPYTTNSYLKPGRKAPLLKSSTHNLTMKMRKTSGTSEAAGTSTLKVADQDAPAVTSDPVGFVGGPQQPTNQTKEQHQNPMEKQEPKSVQSQAAPTGAPIRAPGDAHTSGPTGGPIRAAGDAHTSGRSGVSKGREPDPPPRPVQPSAKRKSTTPQRRRRKPCVAMTPASAPVAVVTSPDDHHDPSSAAPRRPSSVISDAAAAELSDLRDYYSSQLRRIDYVSHEHLGGAAGGGADVLACIREPLRSLRLPRGASIGRTARSLWTRVSGRRKLVNR</sequence>
<dbReference type="PANTHER" id="PTHR13710">
    <property type="entry name" value="DNA HELICASE RECQ FAMILY MEMBER"/>
    <property type="match status" value="1"/>
</dbReference>
<proteinExistence type="inferred from homology"/>
<keyword evidence="11 17" id="KW-0067">ATP-binding</keyword>
<dbReference type="GO" id="GO:0003677">
    <property type="term" value="F:DNA binding"/>
    <property type="evidence" value="ECO:0007669"/>
    <property type="project" value="UniProtKB-KW"/>
</dbReference>
<evidence type="ECO:0000256" key="11">
    <source>
        <dbReference type="ARBA" id="ARBA00022840"/>
    </source>
</evidence>
<dbReference type="GO" id="GO:0016787">
    <property type="term" value="F:hydrolase activity"/>
    <property type="evidence" value="ECO:0007669"/>
    <property type="project" value="UniProtKB-KW"/>
</dbReference>
<name>A0A8C5BVS8_GADMO</name>
<keyword evidence="7 17" id="KW-0547">Nucleotide-binding</keyword>
<dbReference type="RefSeq" id="XP_030209133.1">
    <property type="nucleotide sequence ID" value="XM_030353273.1"/>
</dbReference>
<dbReference type="GO" id="GO:0000724">
    <property type="term" value="P:double-strand break repair via homologous recombination"/>
    <property type="evidence" value="ECO:0007669"/>
    <property type="project" value="TreeGrafter"/>
</dbReference>
<protein>
    <recommendedName>
        <fullName evidence="17">ATP-dependent DNA helicase</fullName>
        <ecNumber evidence="17">5.6.2.4</ecNumber>
    </recommendedName>
</protein>
<dbReference type="PROSITE" id="PS51192">
    <property type="entry name" value="HELICASE_ATP_BIND_1"/>
    <property type="match status" value="1"/>
</dbReference>
<dbReference type="PANTHER" id="PTHR13710:SF105">
    <property type="entry name" value="ATP-DEPENDENT DNA HELICASE Q1"/>
    <property type="match status" value="1"/>
</dbReference>
<keyword evidence="18" id="KW-0175">Coiled coil</keyword>
<evidence type="ECO:0000256" key="1">
    <source>
        <dbReference type="ARBA" id="ARBA00001936"/>
    </source>
</evidence>
<evidence type="ECO:0000256" key="7">
    <source>
        <dbReference type="ARBA" id="ARBA00022741"/>
    </source>
</evidence>
<feature type="compositionally biased region" description="Low complexity" evidence="19">
    <location>
        <begin position="55"/>
        <end position="73"/>
    </location>
</feature>
<dbReference type="AlphaFoldDB" id="A0A8C5BVS8"/>
<evidence type="ECO:0000259" key="20">
    <source>
        <dbReference type="PROSITE" id="PS51192"/>
    </source>
</evidence>
<organism evidence="22 23">
    <name type="scientific">Gadus morhua</name>
    <name type="common">Atlantic cod</name>
    <dbReference type="NCBI Taxonomy" id="8049"/>
    <lineage>
        <taxon>Eukaryota</taxon>
        <taxon>Metazoa</taxon>
        <taxon>Chordata</taxon>
        <taxon>Craniata</taxon>
        <taxon>Vertebrata</taxon>
        <taxon>Euteleostomi</taxon>
        <taxon>Actinopterygii</taxon>
        <taxon>Neopterygii</taxon>
        <taxon>Teleostei</taxon>
        <taxon>Neoteleostei</taxon>
        <taxon>Acanthomorphata</taxon>
        <taxon>Zeiogadaria</taxon>
        <taxon>Gadariae</taxon>
        <taxon>Gadiformes</taxon>
        <taxon>Gadoidei</taxon>
        <taxon>Gadidae</taxon>
        <taxon>Gadus</taxon>
    </lineage>
</organism>
<evidence type="ECO:0000256" key="16">
    <source>
        <dbReference type="ARBA" id="ARBA00048778"/>
    </source>
</evidence>
<dbReference type="InterPro" id="IPR027417">
    <property type="entry name" value="P-loop_NTPase"/>
</dbReference>
<gene>
    <name evidence="22" type="primary">RECQL</name>
</gene>
<dbReference type="Pfam" id="PF00270">
    <property type="entry name" value="DEAD"/>
    <property type="match status" value="1"/>
</dbReference>
<dbReference type="Pfam" id="PF00271">
    <property type="entry name" value="Helicase_C"/>
    <property type="match status" value="1"/>
</dbReference>
<evidence type="ECO:0000256" key="18">
    <source>
        <dbReference type="SAM" id="Coils"/>
    </source>
</evidence>
<dbReference type="FunFam" id="3.40.50.300:FF:000752">
    <property type="entry name" value="ATP-dependent DNA helicase"/>
    <property type="match status" value="1"/>
</dbReference>
<dbReference type="InterPro" id="IPR011545">
    <property type="entry name" value="DEAD/DEAH_box_helicase_dom"/>
</dbReference>